<feature type="compositionally biased region" description="Low complexity" evidence="1">
    <location>
        <begin position="184"/>
        <end position="198"/>
    </location>
</feature>
<evidence type="ECO:0000313" key="4">
    <source>
        <dbReference type="EMBL" id="WVZ59240.1"/>
    </source>
</evidence>
<feature type="compositionally biased region" description="Polar residues" evidence="1">
    <location>
        <begin position="112"/>
        <end position="124"/>
    </location>
</feature>
<proteinExistence type="predicted"/>
<evidence type="ECO:0000259" key="3">
    <source>
        <dbReference type="Pfam" id="PF10551"/>
    </source>
</evidence>
<organism evidence="4 5">
    <name type="scientific">Paspalum notatum var. saurae</name>
    <dbReference type="NCBI Taxonomy" id="547442"/>
    <lineage>
        <taxon>Eukaryota</taxon>
        <taxon>Viridiplantae</taxon>
        <taxon>Streptophyta</taxon>
        <taxon>Embryophyta</taxon>
        <taxon>Tracheophyta</taxon>
        <taxon>Spermatophyta</taxon>
        <taxon>Magnoliopsida</taxon>
        <taxon>Liliopsida</taxon>
        <taxon>Poales</taxon>
        <taxon>Poaceae</taxon>
        <taxon>PACMAD clade</taxon>
        <taxon>Panicoideae</taxon>
        <taxon>Andropogonodae</taxon>
        <taxon>Paspaleae</taxon>
        <taxon>Paspalinae</taxon>
        <taxon>Paspalum</taxon>
    </lineage>
</organism>
<feature type="compositionally biased region" description="Basic and acidic residues" evidence="1">
    <location>
        <begin position="89"/>
        <end position="99"/>
    </location>
</feature>
<dbReference type="AlphaFoldDB" id="A0AAQ3SRK2"/>
<feature type="non-terminal residue" evidence="4">
    <location>
        <position position="1"/>
    </location>
</feature>
<feature type="compositionally biased region" description="Basic and acidic residues" evidence="1">
    <location>
        <begin position="239"/>
        <end position="250"/>
    </location>
</feature>
<dbReference type="PANTHER" id="PTHR31973">
    <property type="entry name" value="POLYPROTEIN, PUTATIVE-RELATED"/>
    <property type="match status" value="1"/>
</dbReference>
<feature type="domain" description="MULE transposase" evidence="3">
    <location>
        <begin position="489"/>
        <end position="582"/>
    </location>
</feature>
<dbReference type="PANTHER" id="PTHR31973:SF195">
    <property type="entry name" value="MUDR FAMILY TRANSPOSASE"/>
    <property type="match status" value="1"/>
</dbReference>
<feature type="region of interest" description="Disordered" evidence="1">
    <location>
        <begin position="1"/>
        <end position="274"/>
    </location>
</feature>
<feature type="domain" description="Transposase MuDR plant" evidence="2">
    <location>
        <begin position="288"/>
        <end position="354"/>
    </location>
</feature>
<sequence>FCPRLASALVGTEPARTKSSSFPHTRNPRSRRSPASRRAAAARARAHASAPGPAIACPCPRESQARPRQTLPPLTPRFSARPTATPDPARLRPDCDIRPRASGPRRPLVEADSSSTVEASTSQAGEAAEEGMVTPGQSPDTSWLPAGEPTDDVPILDCYTPENSESLDIPCTPSMPTTSEDIEPTTSHPTQPTTSEPTDPSHPAQLSNDDDDGYLANPEPQNEHVGVDDEGLYLTTHKAVSESEHEHESESESESESDEDYEEEDGLIGKDPLPPVPIVAYDKNDPPMNVGSTYPNMQEFRLALSQHAIKHEFQFDIEKSDPGRLRAYCSRKKEEGCRWRLHDSIMKDNTTIKVKKNPHQHKCTSARRSKNVKNATKFWICEQVKDWLMEDSRVGPKELQWRIKDKYKVQLPYKRVFDGKCLAQTELFGSWDSSFDNLFRFKKEVERSCPGSSVVIDHHTIEGKIRFNRLFFAMKPFIDGFLNGCRPYLAIDSTFLTGRFREQLACAVAVDGHNWMYPVAVGVIDSETNENWSWFMHRLRDAIGTPKGLAICTDAGAAVMEGVKEVFPTAEHRECMLHLVMNFKKRYSGKIFDDHLWAAAYSWSPYFFEKH</sequence>
<keyword evidence="5" id="KW-1185">Reference proteome</keyword>
<dbReference type="Pfam" id="PF03108">
    <property type="entry name" value="DBD_Tnp_Mut"/>
    <property type="match status" value="1"/>
</dbReference>
<dbReference type="EMBL" id="CP144746">
    <property type="protein sequence ID" value="WVZ59240.1"/>
    <property type="molecule type" value="Genomic_DNA"/>
</dbReference>
<evidence type="ECO:0008006" key="6">
    <source>
        <dbReference type="Google" id="ProtNLM"/>
    </source>
</evidence>
<gene>
    <name evidence="4" type="ORF">U9M48_009422</name>
</gene>
<dbReference type="InterPro" id="IPR018289">
    <property type="entry name" value="MULE_transposase_dom"/>
</dbReference>
<name>A0AAQ3SRK2_PASNO</name>
<feature type="compositionally biased region" description="Acidic residues" evidence="1">
    <location>
        <begin position="251"/>
        <end position="266"/>
    </location>
</feature>
<protein>
    <recommendedName>
        <fullName evidence="6">Transposase MuDR plant domain-containing protein</fullName>
    </recommendedName>
</protein>
<evidence type="ECO:0000313" key="5">
    <source>
        <dbReference type="Proteomes" id="UP001341281"/>
    </source>
</evidence>
<dbReference type="Pfam" id="PF10551">
    <property type="entry name" value="MULE"/>
    <property type="match status" value="1"/>
</dbReference>
<dbReference type="InterPro" id="IPR004332">
    <property type="entry name" value="Transposase_MuDR"/>
</dbReference>
<reference evidence="4 5" key="1">
    <citation type="submission" date="2024-02" db="EMBL/GenBank/DDBJ databases">
        <title>High-quality chromosome-scale genome assembly of Pensacola bahiagrass (Paspalum notatum Flugge var. saurae).</title>
        <authorList>
            <person name="Vega J.M."/>
            <person name="Podio M."/>
            <person name="Orjuela J."/>
            <person name="Siena L.A."/>
            <person name="Pessino S.C."/>
            <person name="Combes M.C."/>
            <person name="Mariac C."/>
            <person name="Albertini E."/>
            <person name="Pupilli F."/>
            <person name="Ortiz J.P.A."/>
            <person name="Leblanc O."/>
        </authorList>
    </citation>
    <scope>NUCLEOTIDE SEQUENCE [LARGE SCALE GENOMIC DNA]</scope>
    <source>
        <strain evidence="4">R1</strain>
        <tissue evidence="4">Leaf</tissue>
    </source>
</reference>
<evidence type="ECO:0000259" key="2">
    <source>
        <dbReference type="Pfam" id="PF03108"/>
    </source>
</evidence>
<dbReference type="Proteomes" id="UP001341281">
    <property type="component" value="Chromosome 02"/>
</dbReference>
<feature type="compositionally biased region" description="Basic residues" evidence="1">
    <location>
        <begin position="26"/>
        <end position="35"/>
    </location>
</feature>
<feature type="compositionally biased region" description="Low complexity" evidence="1">
    <location>
        <begin position="36"/>
        <end position="56"/>
    </location>
</feature>
<evidence type="ECO:0000256" key="1">
    <source>
        <dbReference type="SAM" id="MobiDB-lite"/>
    </source>
</evidence>
<accession>A0AAQ3SRK2</accession>